<reference evidence="1" key="1">
    <citation type="submission" date="2014-09" db="EMBL/GenBank/DDBJ databases">
        <authorList>
            <person name="Magalhaes I.L.F."/>
            <person name="Oliveira U."/>
            <person name="Santos F.R."/>
            <person name="Vidigal T.H.D.A."/>
            <person name="Brescovit A.D."/>
            <person name="Santos A.J."/>
        </authorList>
    </citation>
    <scope>NUCLEOTIDE SEQUENCE</scope>
    <source>
        <tissue evidence="1">Shoot tissue taken approximately 20 cm above the soil surface</tissue>
    </source>
</reference>
<protein>
    <submittedName>
        <fullName evidence="1">Uncharacterized protein</fullName>
    </submittedName>
</protein>
<sequence>MTTTGELRQTRVVPRIEAPNDDHRRIDARMTAMAKVVVGSQ</sequence>
<accession>A0A0A9H2V3</accession>
<evidence type="ECO:0000313" key="1">
    <source>
        <dbReference type="EMBL" id="JAE30099.1"/>
    </source>
</evidence>
<proteinExistence type="predicted"/>
<dbReference type="EMBL" id="GBRH01167797">
    <property type="protein sequence ID" value="JAE30099.1"/>
    <property type="molecule type" value="Transcribed_RNA"/>
</dbReference>
<dbReference type="AlphaFoldDB" id="A0A0A9H2V3"/>
<reference evidence="1" key="2">
    <citation type="journal article" date="2015" name="Data Brief">
        <title>Shoot transcriptome of the giant reed, Arundo donax.</title>
        <authorList>
            <person name="Barrero R.A."/>
            <person name="Guerrero F.D."/>
            <person name="Moolhuijzen P."/>
            <person name="Goolsby J.A."/>
            <person name="Tidwell J."/>
            <person name="Bellgard S.E."/>
            <person name="Bellgard M.I."/>
        </authorList>
    </citation>
    <scope>NUCLEOTIDE SEQUENCE</scope>
    <source>
        <tissue evidence="1">Shoot tissue taken approximately 20 cm above the soil surface</tissue>
    </source>
</reference>
<organism evidence="1">
    <name type="scientific">Arundo donax</name>
    <name type="common">Giant reed</name>
    <name type="synonym">Donax arundinaceus</name>
    <dbReference type="NCBI Taxonomy" id="35708"/>
    <lineage>
        <taxon>Eukaryota</taxon>
        <taxon>Viridiplantae</taxon>
        <taxon>Streptophyta</taxon>
        <taxon>Embryophyta</taxon>
        <taxon>Tracheophyta</taxon>
        <taxon>Spermatophyta</taxon>
        <taxon>Magnoliopsida</taxon>
        <taxon>Liliopsida</taxon>
        <taxon>Poales</taxon>
        <taxon>Poaceae</taxon>
        <taxon>PACMAD clade</taxon>
        <taxon>Arundinoideae</taxon>
        <taxon>Arundineae</taxon>
        <taxon>Arundo</taxon>
    </lineage>
</organism>
<name>A0A0A9H2V3_ARUDO</name>